<feature type="region of interest" description="Disordered" evidence="1">
    <location>
        <begin position="228"/>
        <end position="254"/>
    </location>
</feature>
<accession>A0A5J5CGF2</accession>
<dbReference type="AlphaFoldDB" id="A0A5J5CGF2"/>
<dbReference type="Gene3D" id="2.10.25.10">
    <property type="entry name" value="Laminin"/>
    <property type="match status" value="1"/>
</dbReference>
<reference evidence="2 3" key="1">
    <citation type="submission" date="2019-08" db="EMBL/GenBank/DDBJ databases">
        <title>A chromosome-level genome assembly, high-density linkage maps, and genome scans reveal the genomic architecture of hybrid incompatibilities underlying speciation via character displacement in darters (Percidae: Etheostominae).</title>
        <authorList>
            <person name="Moran R.L."/>
            <person name="Catchen J.M."/>
            <person name="Fuller R.C."/>
        </authorList>
    </citation>
    <scope>NUCLEOTIDE SEQUENCE [LARGE SCALE GENOMIC DNA]</scope>
    <source>
        <strain evidence="2">EspeVRDwgs_2016</strain>
        <tissue evidence="2">Muscle</tissue>
    </source>
</reference>
<feature type="compositionally biased region" description="Basic and acidic residues" evidence="1">
    <location>
        <begin position="244"/>
        <end position="254"/>
    </location>
</feature>
<dbReference type="Proteomes" id="UP000327493">
    <property type="component" value="Chromosome 22"/>
</dbReference>
<dbReference type="EMBL" id="VOFY01000022">
    <property type="protein sequence ID" value="KAA8580952.1"/>
    <property type="molecule type" value="Genomic_DNA"/>
</dbReference>
<name>A0A5J5CGF2_9PERO</name>
<sequence>MMDTLAPQLLLRNPPVDARRGADRALRTWRGEAGGKREREREGSWREGGGDVILSHCLIGRPVRCCICGAGVTDDLGQHSAQSPCQKCCSRTHTECMWQLQQLGGVGRGERAGGVGKDRGSDRGVWQMQPVEASGARLQQSGTGFRGLTCLAPVDVGLEKRLRPHPVKACQWAIAFLPSPSASSFSSTTTILFPPSILSSYLLTGLVTSPSLLVIHYSRNLKETEIVKKNNNNSSKKTVAPPEGKGDTAPREGAERGPVMRFHFALTLQALWTGVCQAAMQHYPAAWGHYDVCKSKIYSDEGLTWDYMACQPEAADMTQFLKVSLDPPNITCGDPPETYCALQYLCTSSAVSDPT</sequence>
<organism evidence="2 3">
    <name type="scientific">Etheostoma spectabile</name>
    <name type="common">orangethroat darter</name>
    <dbReference type="NCBI Taxonomy" id="54343"/>
    <lineage>
        <taxon>Eukaryota</taxon>
        <taxon>Metazoa</taxon>
        <taxon>Chordata</taxon>
        <taxon>Craniata</taxon>
        <taxon>Vertebrata</taxon>
        <taxon>Euteleostomi</taxon>
        <taxon>Actinopterygii</taxon>
        <taxon>Neopterygii</taxon>
        <taxon>Teleostei</taxon>
        <taxon>Neoteleostei</taxon>
        <taxon>Acanthomorphata</taxon>
        <taxon>Eupercaria</taxon>
        <taxon>Perciformes</taxon>
        <taxon>Percoidei</taxon>
        <taxon>Percidae</taxon>
        <taxon>Etheostomatinae</taxon>
        <taxon>Etheostoma</taxon>
    </lineage>
</organism>
<keyword evidence="3" id="KW-1185">Reference proteome</keyword>
<comment type="caution">
    <text evidence="2">The sequence shown here is derived from an EMBL/GenBank/DDBJ whole genome shotgun (WGS) entry which is preliminary data.</text>
</comment>
<proteinExistence type="predicted"/>
<evidence type="ECO:0000256" key="1">
    <source>
        <dbReference type="SAM" id="MobiDB-lite"/>
    </source>
</evidence>
<protein>
    <submittedName>
        <fullName evidence="2">Uncharacterized protein</fullName>
    </submittedName>
</protein>
<gene>
    <name evidence="2" type="ORF">FQN60_013910</name>
</gene>
<evidence type="ECO:0000313" key="3">
    <source>
        <dbReference type="Proteomes" id="UP000327493"/>
    </source>
</evidence>
<evidence type="ECO:0000313" key="2">
    <source>
        <dbReference type="EMBL" id="KAA8580952.1"/>
    </source>
</evidence>